<dbReference type="InterPro" id="IPR036271">
    <property type="entry name" value="Tet_transcr_reg_TetR-rel_C_sf"/>
</dbReference>
<proteinExistence type="predicted"/>
<protein>
    <submittedName>
        <fullName evidence="2">DNA-binding transcriptional regulator, AcrR family</fullName>
    </submittedName>
</protein>
<organism evidence="2 3">
    <name type="scientific">Chitinophaga jiangningensis</name>
    <dbReference type="NCBI Taxonomy" id="1419482"/>
    <lineage>
        <taxon>Bacteria</taxon>
        <taxon>Pseudomonadati</taxon>
        <taxon>Bacteroidota</taxon>
        <taxon>Chitinophagia</taxon>
        <taxon>Chitinophagales</taxon>
        <taxon>Chitinophagaceae</taxon>
        <taxon>Chitinophaga</taxon>
    </lineage>
</organism>
<dbReference type="STRING" id="1419482.SAMN05444266_102623"/>
<feature type="domain" description="Tetracyclin repressor-like C-terminal" evidence="1">
    <location>
        <begin position="85"/>
        <end position="211"/>
    </location>
</feature>
<dbReference type="InterPro" id="IPR041673">
    <property type="entry name" value="TetR_C_23"/>
</dbReference>
<accession>A0A1M6Z5D8</accession>
<keyword evidence="2" id="KW-0238">DNA-binding</keyword>
<dbReference type="Proteomes" id="UP000184420">
    <property type="component" value="Unassembled WGS sequence"/>
</dbReference>
<name>A0A1M6Z5D8_9BACT</name>
<evidence type="ECO:0000259" key="1">
    <source>
        <dbReference type="Pfam" id="PF17931"/>
    </source>
</evidence>
<evidence type="ECO:0000313" key="3">
    <source>
        <dbReference type="Proteomes" id="UP000184420"/>
    </source>
</evidence>
<dbReference type="SUPFAM" id="SSF48498">
    <property type="entry name" value="Tetracyclin repressor-like, C-terminal domain"/>
    <property type="match status" value="1"/>
</dbReference>
<gene>
    <name evidence="2" type="ORF">SAMN05444266_102623</name>
</gene>
<dbReference type="AlphaFoldDB" id="A0A1M6Z5D8"/>
<dbReference type="GO" id="GO:0003677">
    <property type="term" value="F:DNA binding"/>
    <property type="evidence" value="ECO:0007669"/>
    <property type="project" value="UniProtKB-KW"/>
</dbReference>
<dbReference type="Gene3D" id="1.10.357.10">
    <property type="entry name" value="Tetracycline Repressor, domain 2"/>
    <property type="match status" value="1"/>
</dbReference>
<reference evidence="2 3" key="1">
    <citation type="submission" date="2016-11" db="EMBL/GenBank/DDBJ databases">
        <authorList>
            <person name="Jaros S."/>
            <person name="Januszkiewicz K."/>
            <person name="Wedrychowicz H."/>
        </authorList>
    </citation>
    <scope>NUCLEOTIDE SEQUENCE [LARGE SCALE GENOMIC DNA]</scope>
    <source>
        <strain evidence="2 3">DSM 27406</strain>
    </source>
</reference>
<sequence>MTQNCQYMDKQQIRNAYKMYLLENGKEPVSVYMLCKSMDMPESDFYGFYSSLEAVERDIWLAVFEDTLQQLQADETYPQYNAQEKLLSFYFLWVSKLREDRSYFLLQRDIFTVPLIYRNKLSAFKTAFYDYISGLVKEGYVSTEIKERKYISDQYVHGFWVQALFVLKYWLEDTSDNFELTDAAIEKAVNLSFQLIGSNTFDSLLDFGKFIFMKK</sequence>
<evidence type="ECO:0000313" key="2">
    <source>
        <dbReference type="EMBL" id="SHL25736.1"/>
    </source>
</evidence>
<dbReference type="EMBL" id="FRBL01000002">
    <property type="protein sequence ID" value="SHL25736.1"/>
    <property type="molecule type" value="Genomic_DNA"/>
</dbReference>
<keyword evidence="3" id="KW-1185">Reference proteome</keyword>
<dbReference type="Pfam" id="PF17931">
    <property type="entry name" value="TetR_C_23"/>
    <property type="match status" value="1"/>
</dbReference>